<comment type="caution">
    <text evidence="3">The sequence shown here is derived from an EMBL/GenBank/DDBJ whole genome shotgun (WGS) entry which is preliminary data.</text>
</comment>
<dbReference type="InterPro" id="IPR011010">
    <property type="entry name" value="DNA_brk_join_enz"/>
</dbReference>
<feature type="region of interest" description="Disordered" evidence="2">
    <location>
        <begin position="1"/>
        <end position="20"/>
    </location>
</feature>
<organism evidence="3 4">
    <name type="scientific">Gigaspora margarita</name>
    <dbReference type="NCBI Taxonomy" id="4874"/>
    <lineage>
        <taxon>Eukaryota</taxon>
        <taxon>Fungi</taxon>
        <taxon>Fungi incertae sedis</taxon>
        <taxon>Mucoromycota</taxon>
        <taxon>Glomeromycotina</taxon>
        <taxon>Glomeromycetes</taxon>
        <taxon>Diversisporales</taxon>
        <taxon>Gigasporaceae</taxon>
        <taxon>Gigaspora</taxon>
    </lineage>
</organism>
<dbReference type="InterPro" id="IPR013762">
    <property type="entry name" value="Integrase-like_cat_sf"/>
</dbReference>
<name>A0ABN7VQ00_GIGMA</name>
<evidence type="ECO:0000313" key="4">
    <source>
        <dbReference type="Proteomes" id="UP000789901"/>
    </source>
</evidence>
<keyword evidence="4" id="KW-1185">Reference proteome</keyword>
<dbReference type="Proteomes" id="UP000789901">
    <property type="component" value="Unassembled WGS sequence"/>
</dbReference>
<evidence type="ECO:0000313" key="3">
    <source>
        <dbReference type="EMBL" id="CAG8787997.1"/>
    </source>
</evidence>
<reference evidence="3 4" key="1">
    <citation type="submission" date="2021-06" db="EMBL/GenBank/DDBJ databases">
        <authorList>
            <person name="Kallberg Y."/>
            <person name="Tangrot J."/>
            <person name="Rosling A."/>
        </authorList>
    </citation>
    <scope>NUCLEOTIDE SEQUENCE [LARGE SCALE GENOMIC DNA]</scope>
    <source>
        <strain evidence="3 4">120-4 pot B 10/14</strain>
    </source>
</reference>
<evidence type="ECO:0000256" key="1">
    <source>
        <dbReference type="ARBA" id="ARBA00023172"/>
    </source>
</evidence>
<dbReference type="SUPFAM" id="SSF56349">
    <property type="entry name" value="DNA breaking-rejoining enzymes"/>
    <property type="match status" value="1"/>
</dbReference>
<dbReference type="Gene3D" id="1.10.443.10">
    <property type="entry name" value="Intergrase catalytic core"/>
    <property type="match status" value="1"/>
</dbReference>
<sequence length="146" mass="16109">MSNGIEEGNAHCIQLPPDPPNISGPASDLTKYISKHPLDASSNFYLQLNPNWRDASIWYLKTHCGLNKVGNFMKDIGQKVKVKLLEGILANHSGRKSAAQILQDSNVLEDAIMNIAGHQSLQGVRAYKNVNKSQKINTIKTLINTM</sequence>
<keyword evidence="1" id="KW-0233">DNA recombination</keyword>
<protein>
    <submittedName>
        <fullName evidence="3">24643_t:CDS:1</fullName>
    </submittedName>
</protein>
<accession>A0ABN7VQ00</accession>
<proteinExistence type="predicted"/>
<gene>
    <name evidence="3" type="ORF">GMARGA_LOCUS20765</name>
</gene>
<evidence type="ECO:0000256" key="2">
    <source>
        <dbReference type="SAM" id="MobiDB-lite"/>
    </source>
</evidence>
<dbReference type="EMBL" id="CAJVQB010018538">
    <property type="protein sequence ID" value="CAG8787997.1"/>
    <property type="molecule type" value="Genomic_DNA"/>
</dbReference>